<dbReference type="EMBL" id="WBKA01000003">
    <property type="protein sequence ID" value="KAB1632307.1"/>
    <property type="molecule type" value="Genomic_DNA"/>
</dbReference>
<sequence length="275" mass="30101">MAKYTAADVKALRERTGSGMMDCKKALDEAEGDVDKAIELLRVKGLKGVAKRSGRTTTNGLVAAKVDGRHAYLIELDCETDFVAKNERFIELAEQILTAVAEVGASDEQAALGAPVEGKNVEDLITDVSSIIGEKIVLRRVANLEGERFAVYLHRTNPDLPPQVGVVVAYTGDDSETAHSIAQHIAFADPKYLTREEVPADQVENERRIAEETSRNEGKPEKAIPRIVEGRVNGFFKTIVLPDQEYARDHKLSIAQVLKDAGLTVSAFVRYRVGN</sequence>
<keyword evidence="3 6" id="KW-0251">Elongation factor</keyword>
<dbReference type="InterPro" id="IPR001816">
    <property type="entry name" value="Transl_elong_EFTs/EF1B"/>
</dbReference>
<dbReference type="GO" id="GO:0003746">
    <property type="term" value="F:translation elongation factor activity"/>
    <property type="evidence" value="ECO:0007669"/>
    <property type="project" value="UniProtKB-UniRule"/>
</dbReference>
<dbReference type="RefSeq" id="WP_158036085.1">
    <property type="nucleotide sequence ID" value="NZ_BAAAZV010000017.1"/>
</dbReference>
<protein>
    <recommendedName>
        <fullName evidence="2 6">Elongation factor Ts</fullName>
        <shortName evidence="6">EF-Ts</shortName>
    </recommendedName>
</protein>
<dbReference type="Gene3D" id="1.10.286.20">
    <property type="match status" value="1"/>
</dbReference>
<dbReference type="InterPro" id="IPR036402">
    <property type="entry name" value="EF-Ts_dimer_sf"/>
</dbReference>
<dbReference type="NCBIfam" id="TIGR00116">
    <property type="entry name" value="tsf"/>
    <property type="match status" value="1"/>
</dbReference>
<keyword evidence="4 6" id="KW-0648">Protein biosynthesis</keyword>
<comment type="function">
    <text evidence="5 6">Associates with the EF-Tu.GDP complex and induces the exchange of GDP to GTP. It remains bound to the aminoacyl-tRNA.EF-Tu.GTP complex up to the GTP hydrolysis stage on the ribosome.</text>
</comment>
<evidence type="ECO:0000256" key="4">
    <source>
        <dbReference type="ARBA" id="ARBA00022917"/>
    </source>
</evidence>
<proteinExistence type="inferred from homology"/>
<dbReference type="PANTHER" id="PTHR11741">
    <property type="entry name" value="ELONGATION FACTOR TS"/>
    <property type="match status" value="1"/>
</dbReference>
<gene>
    <name evidence="6" type="primary">tsf</name>
    <name evidence="8" type="ORF">F8O02_04635</name>
</gene>
<dbReference type="Pfam" id="PF00889">
    <property type="entry name" value="EF_TS"/>
    <property type="match status" value="1"/>
</dbReference>
<dbReference type="Gene3D" id="1.10.8.10">
    <property type="entry name" value="DNA helicase RuvA subunit, C-terminal domain"/>
    <property type="match status" value="1"/>
</dbReference>
<accession>A0A7C8BN88</accession>
<evidence type="ECO:0000256" key="2">
    <source>
        <dbReference type="ARBA" id="ARBA00016956"/>
    </source>
</evidence>
<dbReference type="InterPro" id="IPR018101">
    <property type="entry name" value="Transl_elong_Ts_CS"/>
</dbReference>
<dbReference type="PROSITE" id="PS01126">
    <property type="entry name" value="EF_TS_1"/>
    <property type="match status" value="1"/>
</dbReference>
<comment type="caution">
    <text evidence="8">The sequence shown here is derived from an EMBL/GenBank/DDBJ whole genome shotgun (WGS) entry which is preliminary data.</text>
</comment>
<dbReference type="SUPFAM" id="SSF54713">
    <property type="entry name" value="Elongation factor Ts (EF-Ts), dimerisation domain"/>
    <property type="match status" value="1"/>
</dbReference>
<dbReference type="FunFam" id="1.10.8.10:FF:000001">
    <property type="entry name" value="Elongation factor Ts"/>
    <property type="match status" value="1"/>
</dbReference>
<dbReference type="InterPro" id="IPR009060">
    <property type="entry name" value="UBA-like_sf"/>
</dbReference>
<keyword evidence="9" id="KW-1185">Reference proteome</keyword>
<feature type="region of interest" description="Involved in Mg(2+) ion dislocation from EF-Tu" evidence="6">
    <location>
        <begin position="80"/>
        <end position="83"/>
    </location>
</feature>
<evidence type="ECO:0000313" key="8">
    <source>
        <dbReference type="EMBL" id="KAB1632307.1"/>
    </source>
</evidence>
<keyword evidence="6" id="KW-0963">Cytoplasm</keyword>
<evidence type="ECO:0000256" key="6">
    <source>
        <dbReference type="HAMAP-Rule" id="MF_00050"/>
    </source>
</evidence>
<dbReference type="PANTHER" id="PTHR11741:SF0">
    <property type="entry name" value="ELONGATION FACTOR TS, MITOCHONDRIAL"/>
    <property type="match status" value="1"/>
</dbReference>
<evidence type="ECO:0000313" key="9">
    <source>
        <dbReference type="Proteomes" id="UP000481339"/>
    </source>
</evidence>
<dbReference type="AlphaFoldDB" id="A0A7C8BN88"/>
<evidence type="ECO:0000256" key="3">
    <source>
        <dbReference type="ARBA" id="ARBA00022768"/>
    </source>
</evidence>
<comment type="similarity">
    <text evidence="1 6">Belongs to the EF-Ts family.</text>
</comment>
<organism evidence="8 9">
    <name type="scientific">Pseudoclavibacter caeni</name>
    <dbReference type="NCBI Taxonomy" id="908846"/>
    <lineage>
        <taxon>Bacteria</taxon>
        <taxon>Bacillati</taxon>
        <taxon>Actinomycetota</taxon>
        <taxon>Actinomycetes</taxon>
        <taxon>Micrococcales</taxon>
        <taxon>Microbacteriaceae</taxon>
        <taxon>Pseudoclavibacter</taxon>
    </lineage>
</organism>
<dbReference type="GO" id="GO:0005737">
    <property type="term" value="C:cytoplasm"/>
    <property type="evidence" value="ECO:0007669"/>
    <property type="project" value="UniProtKB-SubCell"/>
</dbReference>
<reference evidence="8 9" key="1">
    <citation type="submission" date="2019-09" db="EMBL/GenBank/DDBJ databases">
        <title>Phylogeny of genus Pseudoclavibacter and closely related genus.</title>
        <authorList>
            <person name="Li Y."/>
        </authorList>
    </citation>
    <scope>NUCLEOTIDE SEQUENCE [LARGE SCALE GENOMIC DNA]</scope>
    <source>
        <strain evidence="8 9">JCM 16921</strain>
    </source>
</reference>
<dbReference type="SUPFAM" id="SSF46934">
    <property type="entry name" value="UBA-like"/>
    <property type="match status" value="1"/>
</dbReference>
<evidence type="ECO:0000259" key="7">
    <source>
        <dbReference type="Pfam" id="PF00889"/>
    </source>
</evidence>
<feature type="domain" description="Translation elongation factor EFTs/EF1B dimerisation" evidence="7">
    <location>
        <begin position="71"/>
        <end position="274"/>
    </location>
</feature>
<comment type="subcellular location">
    <subcellularLocation>
        <location evidence="6">Cytoplasm</location>
    </subcellularLocation>
</comment>
<dbReference type="FunFam" id="1.10.286.20:FF:000001">
    <property type="entry name" value="Elongation factor Ts"/>
    <property type="match status" value="1"/>
</dbReference>
<evidence type="ECO:0000256" key="5">
    <source>
        <dbReference type="ARBA" id="ARBA00025453"/>
    </source>
</evidence>
<dbReference type="Proteomes" id="UP000481339">
    <property type="component" value="Unassembled WGS sequence"/>
</dbReference>
<dbReference type="CDD" id="cd14275">
    <property type="entry name" value="UBA_EF-Ts"/>
    <property type="match status" value="1"/>
</dbReference>
<dbReference type="HAMAP" id="MF_00050">
    <property type="entry name" value="EF_Ts"/>
    <property type="match status" value="1"/>
</dbReference>
<dbReference type="Gene3D" id="3.30.479.20">
    <property type="entry name" value="Elongation factor Ts, dimerisation domain"/>
    <property type="match status" value="2"/>
</dbReference>
<dbReference type="InterPro" id="IPR014039">
    <property type="entry name" value="Transl_elong_EFTs/EF1B_dimer"/>
</dbReference>
<name>A0A7C8BN88_9MICO</name>
<evidence type="ECO:0000256" key="1">
    <source>
        <dbReference type="ARBA" id="ARBA00005532"/>
    </source>
</evidence>
<dbReference type="OrthoDB" id="9808348at2"/>